<dbReference type="GO" id="GO:0009231">
    <property type="term" value="P:riboflavin biosynthetic process"/>
    <property type="evidence" value="ECO:0007669"/>
    <property type="project" value="UniProtKB-UniPathway"/>
</dbReference>
<dbReference type="UniPathway" id="UPA00275">
    <property type="reaction ID" value="UER00401"/>
</dbReference>
<dbReference type="CDD" id="cd01284">
    <property type="entry name" value="Riboflavin_deaminase-reductase"/>
    <property type="match status" value="1"/>
</dbReference>
<evidence type="ECO:0000256" key="1">
    <source>
        <dbReference type="ARBA" id="ARBA00002151"/>
    </source>
</evidence>
<dbReference type="InterPro" id="IPR050765">
    <property type="entry name" value="Riboflavin_Biosynth_HTPR"/>
</dbReference>
<dbReference type="InterPro" id="IPR016193">
    <property type="entry name" value="Cytidine_deaminase-like"/>
</dbReference>
<feature type="binding site" evidence="15">
    <location>
        <begin position="301"/>
        <end position="307"/>
    </location>
    <ligand>
        <name>NADP(+)</name>
        <dbReference type="ChEBI" id="CHEBI:58349"/>
    </ligand>
</feature>
<proteinExistence type="inferred from homology"/>
<evidence type="ECO:0000256" key="16">
    <source>
        <dbReference type="PIRSR" id="PIRSR006769-3"/>
    </source>
</evidence>
<evidence type="ECO:0000313" key="18">
    <source>
        <dbReference type="EMBL" id="PWJ57762.1"/>
    </source>
</evidence>
<comment type="catalytic activity">
    <reaction evidence="13">
        <text>5-amino-6-(5-phospho-D-ribitylamino)uracil + NADP(+) = 5-amino-6-(5-phospho-D-ribosylamino)uracil + NADPH + H(+)</text>
        <dbReference type="Rhea" id="RHEA:17845"/>
        <dbReference type="ChEBI" id="CHEBI:15378"/>
        <dbReference type="ChEBI" id="CHEBI:57783"/>
        <dbReference type="ChEBI" id="CHEBI:58349"/>
        <dbReference type="ChEBI" id="CHEBI:58421"/>
        <dbReference type="ChEBI" id="CHEBI:58453"/>
        <dbReference type="EC" id="1.1.1.193"/>
    </reaction>
</comment>
<feature type="binding site" evidence="15">
    <location>
        <position position="206"/>
    </location>
    <ligand>
        <name>substrate</name>
    </ligand>
</feature>
<evidence type="ECO:0000313" key="19">
    <source>
        <dbReference type="Proteomes" id="UP000245880"/>
    </source>
</evidence>
<dbReference type="GO" id="GO:0008270">
    <property type="term" value="F:zinc ion binding"/>
    <property type="evidence" value="ECO:0007669"/>
    <property type="project" value="InterPro"/>
</dbReference>
<evidence type="ECO:0000256" key="4">
    <source>
        <dbReference type="ARBA" id="ARBA00005259"/>
    </source>
</evidence>
<dbReference type="FunFam" id="3.40.140.10:FF:000025">
    <property type="entry name" value="Riboflavin biosynthesis protein RibD"/>
    <property type="match status" value="1"/>
</dbReference>
<dbReference type="PROSITE" id="PS00903">
    <property type="entry name" value="CYT_DCMP_DEAMINASES_1"/>
    <property type="match status" value="1"/>
</dbReference>
<evidence type="ECO:0000256" key="9">
    <source>
        <dbReference type="ARBA" id="ARBA00022833"/>
    </source>
</evidence>
<accession>A0A316AJQ5</accession>
<comment type="catalytic activity">
    <reaction evidence="13">
        <text>2,5-diamino-6-hydroxy-4-(5-phosphoribosylamino)-pyrimidine + H2O + H(+) = 5-amino-6-(5-phospho-D-ribosylamino)uracil + NH4(+)</text>
        <dbReference type="Rhea" id="RHEA:21868"/>
        <dbReference type="ChEBI" id="CHEBI:15377"/>
        <dbReference type="ChEBI" id="CHEBI:15378"/>
        <dbReference type="ChEBI" id="CHEBI:28938"/>
        <dbReference type="ChEBI" id="CHEBI:58453"/>
        <dbReference type="ChEBI" id="CHEBI:58614"/>
        <dbReference type="EC" id="3.5.4.26"/>
    </reaction>
</comment>
<dbReference type="Gene3D" id="3.40.430.10">
    <property type="entry name" value="Dihydrofolate Reductase, subunit A"/>
    <property type="match status" value="1"/>
</dbReference>
<evidence type="ECO:0000256" key="5">
    <source>
        <dbReference type="ARBA" id="ARBA00007417"/>
    </source>
</evidence>
<dbReference type="PANTHER" id="PTHR38011:SF7">
    <property type="entry name" value="2,5-DIAMINO-6-RIBOSYLAMINO-4(3H)-PYRIMIDINONE 5'-PHOSPHATE REDUCTASE"/>
    <property type="match status" value="1"/>
</dbReference>
<dbReference type="Pfam" id="PF01872">
    <property type="entry name" value="RibD_C"/>
    <property type="match status" value="1"/>
</dbReference>
<keyword evidence="6 13" id="KW-0686">Riboflavin biosynthesis</keyword>
<feature type="binding site" evidence="16">
    <location>
        <position position="90"/>
    </location>
    <ligand>
        <name>Zn(2+)</name>
        <dbReference type="ChEBI" id="CHEBI:29105"/>
        <note>catalytic</note>
    </ligand>
</feature>
<feature type="binding site" evidence="16">
    <location>
        <position position="51"/>
    </location>
    <ligand>
        <name>Zn(2+)</name>
        <dbReference type="ChEBI" id="CHEBI:29105"/>
        <note>catalytic</note>
    </ligand>
</feature>
<evidence type="ECO:0000256" key="3">
    <source>
        <dbReference type="ARBA" id="ARBA00004910"/>
    </source>
</evidence>
<dbReference type="PIRSF" id="PIRSF006769">
    <property type="entry name" value="RibD"/>
    <property type="match status" value="1"/>
</dbReference>
<dbReference type="RefSeq" id="WP_109674902.1">
    <property type="nucleotide sequence ID" value="NZ_QGDT01000006.1"/>
</dbReference>
<keyword evidence="8 13" id="KW-0378">Hydrolase</keyword>
<dbReference type="EC" id="3.5.4.26" evidence="13"/>
<feature type="binding site" evidence="15">
    <location>
        <position position="210"/>
    </location>
    <ligand>
        <name>substrate</name>
    </ligand>
</feature>
<feature type="domain" description="CMP/dCMP-type deaminase" evidence="17">
    <location>
        <begin position="2"/>
        <end position="129"/>
    </location>
</feature>
<dbReference type="InterPro" id="IPR002125">
    <property type="entry name" value="CMP_dCMP_dom"/>
</dbReference>
<evidence type="ECO:0000256" key="11">
    <source>
        <dbReference type="ARBA" id="ARBA00023002"/>
    </source>
</evidence>
<evidence type="ECO:0000256" key="14">
    <source>
        <dbReference type="PIRSR" id="PIRSR006769-1"/>
    </source>
</evidence>
<evidence type="ECO:0000256" key="6">
    <source>
        <dbReference type="ARBA" id="ARBA00022619"/>
    </source>
</evidence>
<protein>
    <recommendedName>
        <fullName evidence="13">Riboflavin biosynthesis protein RibD</fullName>
    </recommendedName>
    <domain>
        <recommendedName>
            <fullName evidence="13">Diaminohydroxyphosphoribosylaminopyrimidine deaminase</fullName>
            <shortName evidence="13">DRAP deaminase</shortName>
            <ecNumber evidence="13">3.5.4.26</ecNumber>
        </recommendedName>
        <alternativeName>
            <fullName evidence="13">Riboflavin-specific deaminase</fullName>
        </alternativeName>
    </domain>
    <domain>
        <recommendedName>
            <fullName evidence="13">5-amino-6-(5-phosphoribosylamino)uracil reductase</fullName>
            <ecNumber evidence="13">1.1.1.193</ecNumber>
        </recommendedName>
        <alternativeName>
            <fullName evidence="13">HTP reductase</fullName>
        </alternativeName>
    </domain>
</protein>
<dbReference type="EC" id="1.1.1.193" evidence="13"/>
<dbReference type="InterPro" id="IPR002734">
    <property type="entry name" value="RibDG_C"/>
</dbReference>
<feature type="binding site" evidence="15">
    <location>
        <position position="160"/>
    </location>
    <ligand>
        <name>NADP(+)</name>
        <dbReference type="ChEBI" id="CHEBI:58349"/>
    </ligand>
</feature>
<dbReference type="GO" id="GO:0008703">
    <property type="term" value="F:5-amino-6-(5-phosphoribosylamino)uracil reductase activity"/>
    <property type="evidence" value="ECO:0007669"/>
    <property type="project" value="UniProtKB-EC"/>
</dbReference>
<evidence type="ECO:0000256" key="8">
    <source>
        <dbReference type="ARBA" id="ARBA00022801"/>
    </source>
</evidence>
<feature type="binding site" evidence="15">
    <location>
        <position position="213"/>
    </location>
    <ligand>
        <name>substrate</name>
    </ligand>
</feature>
<gene>
    <name evidence="18" type="ORF">CLV98_106234</name>
</gene>
<dbReference type="GO" id="GO:0008835">
    <property type="term" value="F:diaminohydroxyphosphoribosylaminopyrimidine deaminase activity"/>
    <property type="evidence" value="ECO:0007669"/>
    <property type="project" value="UniProtKB-EC"/>
</dbReference>
<reference evidence="18 19" key="1">
    <citation type="submission" date="2018-03" db="EMBL/GenBank/DDBJ databases">
        <title>Genomic Encyclopedia of Archaeal and Bacterial Type Strains, Phase II (KMG-II): from individual species to whole genera.</title>
        <authorList>
            <person name="Goeker M."/>
        </authorList>
    </citation>
    <scope>NUCLEOTIDE SEQUENCE [LARGE SCALE GENOMIC DNA]</scope>
    <source>
        <strain evidence="18 19">DSM 100346</strain>
    </source>
</reference>
<evidence type="ECO:0000256" key="2">
    <source>
        <dbReference type="ARBA" id="ARBA00004882"/>
    </source>
</evidence>
<feature type="binding site" evidence="15">
    <location>
        <position position="299"/>
    </location>
    <ligand>
        <name>substrate</name>
    </ligand>
</feature>
<dbReference type="SUPFAM" id="SSF53597">
    <property type="entry name" value="Dihydrofolate reductase-like"/>
    <property type="match status" value="1"/>
</dbReference>
<sequence length="359" mass="40484">MNRDMEWMQRALYLAEKGCGLVSPNPMVGCVIVHQDRIIGEGWHRAYGGPHAEVRAIEDVSNRQNDSYLSESTAYVTLEPCSHFGKTPPCADLLIRSRIRRVVVANLDPNPLVAGTGIARLRDAGVEVEVGVLQLEGQQLNKRFFTAMHHHRPYIVLKWAETADGFIGTSDGSRVAISGELSNQMVHRWRSEEDAILVGYRTALLDNPRLNVRHWQGHQPVRVGLDRDLSLPRGHFLFDSTQPTLWVNGQQDSDMPSWPERYRGTTAPPTPIKVEMDENWVRSLMEVLYTRKIHSVFVEGGAITIEAFLKAGLWDEIRCCQSPKVLGHGVLAPTKAGRWVSSEKKENDLWSYYTPLDTP</sequence>
<feature type="binding site" evidence="16">
    <location>
        <position position="81"/>
    </location>
    <ligand>
        <name>Zn(2+)</name>
        <dbReference type="ChEBI" id="CHEBI:29105"/>
        <note>catalytic</note>
    </ligand>
</feature>
<feature type="binding site" evidence="15">
    <location>
        <position position="202"/>
    </location>
    <ligand>
        <name>NADP(+)</name>
        <dbReference type="ChEBI" id="CHEBI:58349"/>
    </ligand>
</feature>
<comment type="pathway">
    <text evidence="2 13">Cofactor biosynthesis; riboflavin biosynthesis; 5-amino-6-(D-ribitylamino)uracil from GTP: step 2/4.</text>
</comment>
<keyword evidence="11 13" id="KW-0560">Oxidoreductase</keyword>
<dbReference type="Proteomes" id="UP000245880">
    <property type="component" value="Unassembled WGS sequence"/>
</dbReference>
<keyword evidence="12" id="KW-0511">Multifunctional enzyme</keyword>
<keyword evidence="7 13" id="KW-0479">Metal-binding</keyword>
<organism evidence="18 19">
    <name type="scientific">Dyadobacter jejuensis</name>
    <dbReference type="NCBI Taxonomy" id="1082580"/>
    <lineage>
        <taxon>Bacteria</taxon>
        <taxon>Pseudomonadati</taxon>
        <taxon>Bacteroidota</taxon>
        <taxon>Cytophagia</taxon>
        <taxon>Cytophagales</taxon>
        <taxon>Spirosomataceae</taxon>
        <taxon>Dyadobacter</taxon>
    </lineage>
</organism>
<dbReference type="PANTHER" id="PTHR38011">
    <property type="entry name" value="DIHYDROFOLATE REDUCTASE FAMILY PROTEIN (AFU_ORTHOLOGUE AFUA_8G06820)"/>
    <property type="match status" value="1"/>
</dbReference>
<feature type="active site" description="Proton donor" evidence="14">
    <location>
        <position position="53"/>
    </location>
</feature>
<comment type="caution">
    <text evidence="18">The sequence shown here is derived from an EMBL/GenBank/DDBJ whole genome shotgun (WGS) entry which is preliminary data.</text>
</comment>
<name>A0A316AJQ5_9BACT</name>
<dbReference type="Gene3D" id="3.40.140.10">
    <property type="entry name" value="Cytidine Deaminase, domain 2"/>
    <property type="match status" value="1"/>
</dbReference>
<dbReference type="InterPro" id="IPR004794">
    <property type="entry name" value="Eubact_RibD"/>
</dbReference>
<dbReference type="PROSITE" id="PS51747">
    <property type="entry name" value="CYT_DCMP_DEAMINASES_2"/>
    <property type="match status" value="1"/>
</dbReference>
<dbReference type="InterPro" id="IPR016192">
    <property type="entry name" value="APOBEC/CMP_deaminase_Zn-bd"/>
</dbReference>
<comment type="cofactor">
    <cofactor evidence="13 16">
        <name>Zn(2+)</name>
        <dbReference type="ChEBI" id="CHEBI:29105"/>
    </cofactor>
    <text evidence="13 16">Binds 1 zinc ion.</text>
</comment>
<keyword evidence="9 13" id="KW-0862">Zinc</keyword>
<dbReference type="NCBIfam" id="TIGR00326">
    <property type="entry name" value="eubact_ribD"/>
    <property type="match status" value="1"/>
</dbReference>
<evidence type="ECO:0000256" key="15">
    <source>
        <dbReference type="PIRSR" id="PIRSR006769-2"/>
    </source>
</evidence>
<evidence type="ECO:0000259" key="17">
    <source>
        <dbReference type="PROSITE" id="PS51747"/>
    </source>
</evidence>
<comment type="similarity">
    <text evidence="5 13">In the C-terminal section; belongs to the HTP reductase family.</text>
</comment>
<feature type="binding site" evidence="15">
    <location>
        <position position="190"/>
    </location>
    <ligand>
        <name>substrate</name>
    </ligand>
</feature>
<evidence type="ECO:0000256" key="7">
    <source>
        <dbReference type="ARBA" id="ARBA00022723"/>
    </source>
</evidence>
<dbReference type="OrthoDB" id="9800865at2"/>
<keyword evidence="10 13" id="KW-0521">NADP</keyword>
<dbReference type="InterPro" id="IPR024072">
    <property type="entry name" value="DHFR-like_dom_sf"/>
</dbReference>
<evidence type="ECO:0000256" key="13">
    <source>
        <dbReference type="PIRNR" id="PIRNR006769"/>
    </source>
</evidence>
<comment type="pathway">
    <text evidence="3 13">Cofactor biosynthesis; riboflavin biosynthesis; 5-amino-6-(D-ribitylamino)uracil from GTP: step 3/4.</text>
</comment>
<evidence type="ECO:0000256" key="12">
    <source>
        <dbReference type="ARBA" id="ARBA00023268"/>
    </source>
</evidence>
<dbReference type="SUPFAM" id="SSF53927">
    <property type="entry name" value="Cytidine deaminase-like"/>
    <property type="match status" value="1"/>
</dbReference>
<dbReference type="EMBL" id="QGDT01000006">
    <property type="protein sequence ID" value="PWJ57762.1"/>
    <property type="molecule type" value="Genomic_DNA"/>
</dbReference>
<comment type="similarity">
    <text evidence="4 13">In the N-terminal section; belongs to the cytidine and deoxycytidylate deaminase family.</text>
</comment>
<evidence type="ECO:0000256" key="10">
    <source>
        <dbReference type="ARBA" id="ARBA00022857"/>
    </source>
</evidence>
<comment type="function">
    <text evidence="1 13">Converts 2,5-diamino-6-(ribosylamino)-4(3h)-pyrimidinone 5'-phosphate into 5-amino-6-(ribosylamino)-2,4(1h,3h)-pyrimidinedione 5'-phosphate.</text>
</comment>
<dbReference type="AlphaFoldDB" id="A0A316AJQ5"/>
<keyword evidence="19" id="KW-1185">Reference proteome</keyword>
<dbReference type="Pfam" id="PF00383">
    <property type="entry name" value="dCMP_cyt_deam_1"/>
    <property type="match status" value="1"/>
</dbReference>